<dbReference type="AlphaFoldDB" id="A0A318J9G2"/>
<protein>
    <submittedName>
        <fullName evidence="1">Uncharacterized protein</fullName>
    </submittedName>
</protein>
<reference evidence="1 2" key="1">
    <citation type="submission" date="2018-05" db="EMBL/GenBank/DDBJ databases">
        <title>Genomic Encyclopedia of Type Strains, Phase IV (KMG-IV): sequencing the most valuable type-strain genomes for metagenomic binning, comparative biology and taxonomic classification.</title>
        <authorList>
            <person name="Goeker M."/>
        </authorList>
    </citation>
    <scope>NUCLEOTIDE SEQUENCE [LARGE SCALE GENOMIC DNA]</scope>
    <source>
        <strain evidence="1 2">DSM 19792</strain>
    </source>
</reference>
<evidence type="ECO:0000313" key="2">
    <source>
        <dbReference type="Proteomes" id="UP000247792"/>
    </source>
</evidence>
<dbReference type="OrthoDB" id="69313at2"/>
<dbReference type="EMBL" id="QJKB01000002">
    <property type="protein sequence ID" value="PXX44982.1"/>
    <property type="molecule type" value="Genomic_DNA"/>
</dbReference>
<comment type="caution">
    <text evidence="1">The sequence shown here is derived from an EMBL/GenBank/DDBJ whole genome shotgun (WGS) entry which is preliminary data.</text>
</comment>
<dbReference type="Gene3D" id="3.40.50.300">
    <property type="entry name" value="P-loop containing nucleotide triphosphate hydrolases"/>
    <property type="match status" value="1"/>
</dbReference>
<dbReference type="RefSeq" id="WP_110254466.1">
    <property type="nucleotide sequence ID" value="NZ_QJKB01000002.1"/>
</dbReference>
<name>A0A318J9G2_9BURK</name>
<proteinExistence type="predicted"/>
<organism evidence="1 2">
    <name type="scientific">Undibacterium pigrum</name>
    <dbReference type="NCBI Taxonomy" id="401470"/>
    <lineage>
        <taxon>Bacteria</taxon>
        <taxon>Pseudomonadati</taxon>
        <taxon>Pseudomonadota</taxon>
        <taxon>Betaproteobacteria</taxon>
        <taxon>Burkholderiales</taxon>
        <taxon>Oxalobacteraceae</taxon>
        <taxon>Undibacterium</taxon>
    </lineage>
</organism>
<dbReference type="SUPFAM" id="SSF52540">
    <property type="entry name" value="P-loop containing nucleoside triphosphate hydrolases"/>
    <property type="match status" value="1"/>
</dbReference>
<dbReference type="Proteomes" id="UP000247792">
    <property type="component" value="Unassembled WGS sequence"/>
</dbReference>
<gene>
    <name evidence="1" type="ORF">DFR42_102194</name>
</gene>
<sequence length="215" mass="23525">MIITIAHGAGDCAKSIVADNLATLRTLSGSKLILLDNDARHSSLDWSRARRCKADCTPVTVRRVSGKGMQAELENLGFHYQDIVIDAEARDCMGSRSALQAAHVTILVIDLDQLAQLQEQELSKRIQLAQAENPRMRTLVVMSCSDVQAAADKVIRVKDFVSKLDAAELFPYPLFCGGSFHQAYQHGLSVCEYPAAHPMTIKAMQALSSKVFASH</sequence>
<dbReference type="InterPro" id="IPR027417">
    <property type="entry name" value="P-loop_NTPase"/>
</dbReference>
<accession>A0A318J9G2</accession>
<keyword evidence="2" id="KW-1185">Reference proteome</keyword>
<evidence type="ECO:0000313" key="1">
    <source>
        <dbReference type="EMBL" id="PXX44982.1"/>
    </source>
</evidence>